<dbReference type="PANTHER" id="PTHR33657">
    <property type="entry name" value="DOMAIN PROTEIN, PUTATIVE (AFU_ORTHOLOGUE AFUA_5G00600)-RELATED"/>
    <property type="match status" value="1"/>
</dbReference>
<dbReference type="GeneID" id="24416964"/>
<name>E3R011_COLGM</name>
<evidence type="ECO:0000256" key="3">
    <source>
        <dbReference type="SAM" id="SignalP"/>
    </source>
</evidence>
<feature type="signal peptide" evidence="3">
    <location>
        <begin position="1"/>
        <end position="18"/>
    </location>
</feature>
<evidence type="ECO:0000256" key="2">
    <source>
        <dbReference type="ARBA" id="ARBA00023026"/>
    </source>
</evidence>
<keyword evidence="3" id="KW-0732">Signal</keyword>
<dbReference type="HOGENOM" id="CLU_062263_1_0_1"/>
<dbReference type="Proteomes" id="UP000008782">
    <property type="component" value="Unassembled WGS sequence"/>
</dbReference>
<feature type="chain" id="PRO_5003181115" evidence="3">
    <location>
        <begin position="19"/>
        <end position="244"/>
    </location>
</feature>
<evidence type="ECO:0000313" key="4">
    <source>
        <dbReference type="EMBL" id="EFQ36455.1"/>
    </source>
</evidence>
<dbReference type="OrthoDB" id="89086at2759"/>
<comment type="similarity">
    <text evidence="1">Belongs to the Necrosis inducing protein (NPP1) family.</text>
</comment>
<dbReference type="eggNOG" id="ENOG502QRV1">
    <property type="taxonomic scope" value="Eukaryota"/>
</dbReference>
<gene>
    <name evidence="4" type="ORF">GLRG_11600</name>
</gene>
<dbReference type="PANTHER" id="PTHR33657:SF8">
    <property type="entry name" value="DOMAIN PROTEIN, PUTATIVE (AFU_ORTHOLOGUE AFUA_5G00600)-RELATED"/>
    <property type="match status" value="1"/>
</dbReference>
<evidence type="ECO:0000313" key="5">
    <source>
        <dbReference type="Proteomes" id="UP000008782"/>
    </source>
</evidence>
<protein>
    <submittedName>
        <fullName evidence="4">Necrosis inducing protein</fullName>
    </submittedName>
</protein>
<dbReference type="PIRSF" id="PIRSF029958">
    <property type="entry name" value="Necrosis-inducing_protein"/>
    <property type="match status" value="1"/>
</dbReference>
<dbReference type="AlphaFoldDB" id="E3R011"/>
<keyword evidence="2" id="KW-0843">Virulence</keyword>
<dbReference type="STRING" id="645133.E3R011"/>
<sequence>MFVGKLLPFIGLLRAASGTPVDRLLDRRDVVGHDTLNPLPQRVQDNYSGAAIARFNPLLHIASGCQPYTAVDDAGNISGGLKPSGKSDGGCRDTSKGQTYARIGQYNQRWAIMYAWYWPKDQPLDGVSTGAHRHDWENVVIFINDPSDANPTILGGGASGHGQYKESDFLPRQGDSVKVEYFAEFPTNHELQFTSTVGRTYPVLDWDVMTPAMQNALNNADFGSADVPFKDANFISSLGNAANF</sequence>
<dbReference type="EMBL" id="GG697425">
    <property type="protein sequence ID" value="EFQ36455.1"/>
    <property type="molecule type" value="Genomic_DNA"/>
</dbReference>
<keyword evidence="5" id="KW-1185">Reference proteome</keyword>
<organism evidence="5">
    <name type="scientific">Colletotrichum graminicola (strain M1.001 / M2 / FGSC 10212)</name>
    <name type="common">Maize anthracnose fungus</name>
    <name type="synonym">Glomerella graminicola</name>
    <dbReference type="NCBI Taxonomy" id="645133"/>
    <lineage>
        <taxon>Eukaryota</taxon>
        <taxon>Fungi</taxon>
        <taxon>Dikarya</taxon>
        <taxon>Ascomycota</taxon>
        <taxon>Pezizomycotina</taxon>
        <taxon>Sordariomycetes</taxon>
        <taxon>Hypocreomycetidae</taxon>
        <taxon>Glomerellales</taxon>
        <taxon>Glomerellaceae</taxon>
        <taxon>Colletotrichum</taxon>
        <taxon>Colletotrichum graminicola species complex</taxon>
    </lineage>
</organism>
<accession>E3R011</accession>
<proteinExistence type="inferred from homology"/>
<dbReference type="Pfam" id="PF05630">
    <property type="entry name" value="NPP1"/>
    <property type="match status" value="1"/>
</dbReference>
<dbReference type="RefSeq" id="XP_008100475.1">
    <property type="nucleotide sequence ID" value="XM_008102284.1"/>
</dbReference>
<evidence type="ECO:0000256" key="1">
    <source>
        <dbReference type="ARBA" id="ARBA00009520"/>
    </source>
</evidence>
<dbReference type="InterPro" id="IPR008701">
    <property type="entry name" value="NPP1"/>
</dbReference>
<dbReference type="VEuPathDB" id="FungiDB:GLRG_11600"/>
<reference evidence="5" key="1">
    <citation type="journal article" date="2012" name="Nat. Genet.">
        <title>Lifestyle transitions in plant pathogenic Colletotrichum fungi deciphered by genome and transcriptome analyses.</title>
        <authorList>
            <person name="O'Connell R.J."/>
            <person name="Thon M.R."/>
            <person name="Hacquard S."/>
            <person name="Amyotte S.G."/>
            <person name="Kleemann J."/>
            <person name="Torres M.F."/>
            <person name="Damm U."/>
            <person name="Buiate E.A."/>
            <person name="Epstein L."/>
            <person name="Alkan N."/>
            <person name="Altmueller J."/>
            <person name="Alvarado-Balderrama L."/>
            <person name="Bauser C.A."/>
            <person name="Becker C."/>
            <person name="Birren B.W."/>
            <person name="Chen Z."/>
            <person name="Choi J."/>
            <person name="Crouch J.A."/>
            <person name="Duvick J.P."/>
            <person name="Farman M.A."/>
            <person name="Gan P."/>
            <person name="Heiman D."/>
            <person name="Henrissat B."/>
            <person name="Howard R.J."/>
            <person name="Kabbage M."/>
            <person name="Koch C."/>
            <person name="Kracher B."/>
            <person name="Kubo Y."/>
            <person name="Law A.D."/>
            <person name="Lebrun M.-H."/>
            <person name="Lee Y.-H."/>
            <person name="Miyara I."/>
            <person name="Moore N."/>
            <person name="Neumann U."/>
            <person name="Nordstroem K."/>
            <person name="Panaccione D.G."/>
            <person name="Panstruga R."/>
            <person name="Place M."/>
            <person name="Proctor R.H."/>
            <person name="Prusky D."/>
            <person name="Rech G."/>
            <person name="Reinhardt R."/>
            <person name="Rollins J.A."/>
            <person name="Rounsley S."/>
            <person name="Schardl C.L."/>
            <person name="Schwartz D.C."/>
            <person name="Shenoy N."/>
            <person name="Shirasu K."/>
            <person name="Sikhakolli U.R."/>
            <person name="Stueber K."/>
            <person name="Sukno S.A."/>
            <person name="Sweigard J.A."/>
            <person name="Takano Y."/>
            <person name="Takahara H."/>
            <person name="Trail F."/>
            <person name="van der Does H.C."/>
            <person name="Voll L.M."/>
            <person name="Will I."/>
            <person name="Young S."/>
            <person name="Zeng Q."/>
            <person name="Zhang J."/>
            <person name="Zhou S."/>
            <person name="Dickman M.B."/>
            <person name="Schulze-Lefert P."/>
            <person name="Ver Loren van Themaat E."/>
            <person name="Ma L.-J."/>
            <person name="Vaillancourt L.J."/>
        </authorList>
    </citation>
    <scope>NUCLEOTIDE SEQUENCE [LARGE SCALE GENOMIC DNA]</scope>
    <source>
        <strain evidence="5">M1.001 / M2 / FGSC 10212</strain>
    </source>
</reference>